<dbReference type="RefSeq" id="WP_241972169.1">
    <property type="nucleotide sequence ID" value="NZ_LR134173.1"/>
</dbReference>
<protein>
    <recommendedName>
        <fullName evidence="4">Dot/Icm T4SS effector</fullName>
    </recommendedName>
</protein>
<reference evidence="2 3" key="1">
    <citation type="submission" date="2018-12" db="EMBL/GenBank/DDBJ databases">
        <authorList>
            <consortium name="Pathogen Informatics"/>
        </authorList>
    </citation>
    <scope>NUCLEOTIDE SEQUENCE [LARGE SCALE GENOMIC DNA]</scope>
    <source>
        <strain evidence="2 3">NCTC11976</strain>
    </source>
</reference>
<proteinExistence type="predicted"/>
<organism evidence="2 3">
    <name type="scientific">Legionella cherrii</name>
    <dbReference type="NCBI Taxonomy" id="28084"/>
    <lineage>
        <taxon>Bacteria</taxon>
        <taxon>Pseudomonadati</taxon>
        <taxon>Pseudomonadota</taxon>
        <taxon>Gammaproteobacteria</taxon>
        <taxon>Legionellales</taxon>
        <taxon>Legionellaceae</taxon>
        <taxon>Legionella</taxon>
    </lineage>
</organism>
<gene>
    <name evidence="2" type="ORF">NCTC11976_02285</name>
</gene>
<evidence type="ECO:0000256" key="1">
    <source>
        <dbReference type="SAM" id="MobiDB-lite"/>
    </source>
</evidence>
<feature type="compositionally biased region" description="Polar residues" evidence="1">
    <location>
        <begin position="446"/>
        <end position="476"/>
    </location>
</feature>
<dbReference type="EMBL" id="LR134173">
    <property type="protein sequence ID" value="VEB37573.1"/>
    <property type="molecule type" value="Genomic_DNA"/>
</dbReference>
<keyword evidence="3" id="KW-1185">Reference proteome</keyword>
<sequence>MREKSNRKAQFQASPIGADNFDAHETRLNFEDLGEIFAHYGEKPGIRLIRNGDFNKHILQANINGFAAQLDAVTAKTLPYFNLLKICEFSDSAVLKSSTHLSTKDLHDLYSFLKAKGFLENNRLKKDLNSEQIHEIETFCQRNLSVQAKAKLEKLRERLSKDFKVKMLTSCLTKEQAMDEILAIQKSLGEKDMVGYVFTNNERGTRITRNTHFEAVIITKHEIIKPVEWLDQPLKSILYHTDEGLNSAAFLSPRGDLLSKEGTPEQQVDPSHRGVLGVLYLKKLLQNNGKALFEDSLRIPLYDEKDQLNYVFIPPPDVMQYAPSDEFIKFYQKLMGKKVEIASGQPTPNDLKELLLESKVRAYLLGDRKTAEHNQNLINKLDAFSEKWLRGCEEACKKRDAMFHNNDKTSYNLYLAYAAKRLKDLVLSRKRERVEPDSTAGKEQEATNVQVNDCQENSIGAGTSTPQKEGQPQTSIAPKDPKELFKNDLQNYVFMRMSEAGSDDFASHHRTMIITLKFGYSAEQKIAAVNKLIYALDMQGKLDQRPKEMRLTETDIGALTTSRLYGNVIEKHLELFNQILESLPGESEIK</sequence>
<dbReference type="Proteomes" id="UP000277577">
    <property type="component" value="Chromosome"/>
</dbReference>
<evidence type="ECO:0000313" key="2">
    <source>
        <dbReference type="EMBL" id="VEB37573.1"/>
    </source>
</evidence>
<feature type="region of interest" description="Disordered" evidence="1">
    <location>
        <begin position="433"/>
        <end position="481"/>
    </location>
</feature>
<evidence type="ECO:0008006" key="4">
    <source>
        <dbReference type="Google" id="ProtNLM"/>
    </source>
</evidence>
<accession>A0ABY6T7B0</accession>
<evidence type="ECO:0000313" key="3">
    <source>
        <dbReference type="Proteomes" id="UP000277577"/>
    </source>
</evidence>
<feature type="compositionally biased region" description="Basic and acidic residues" evidence="1">
    <location>
        <begin position="433"/>
        <end position="445"/>
    </location>
</feature>
<name>A0ABY6T7B0_9GAMM</name>